<sequence>MPGITEETTGTFASALRAAITASGLSLDRIQYRLRMRGVSISVPTLSHWQSGRRRPERPESLRALVELEHVLAVPSRSLRSLLGPPRPRGRYARPASAFPTTGLTPLSVQDRAEVGVLGGLESVFVRQVLRADRDGLDRWPLRWDVDPAHVPEVIAVRHCATGRIAVDRHDGVLSADLLFVSPLRRGETIIMDYRIAYPPRRSWLSGDGFARHFPIATKNYLLDLSFDPARTPVRCVRSHGPSGTHATHFAEIPANATGSAQHREADVVGRIGVRWEW</sequence>
<gene>
    <name evidence="1" type="ORF">ACFSYJ_08195</name>
</gene>
<evidence type="ECO:0000313" key="2">
    <source>
        <dbReference type="Proteomes" id="UP001597419"/>
    </source>
</evidence>
<proteinExistence type="predicted"/>
<keyword evidence="2" id="KW-1185">Reference proteome</keyword>
<dbReference type="Proteomes" id="UP001597419">
    <property type="component" value="Unassembled WGS sequence"/>
</dbReference>
<name>A0ABW5GBQ6_9PSEU</name>
<dbReference type="EMBL" id="JBHUKU010000004">
    <property type="protein sequence ID" value="MFD2458576.1"/>
    <property type="molecule type" value="Genomic_DNA"/>
</dbReference>
<reference evidence="2" key="1">
    <citation type="journal article" date="2019" name="Int. J. Syst. Evol. Microbiol.">
        <title>The Global Catalogue of Microorganisms (GCM) 10K type strain sequencing project: providing services to taxonomists for standard genome sequencing and annotation.</title>
        <authorList>
            <consortium name="The Broad Institute Genomics Platform"/>
            <consortium name="The Broad Institute Genome Sequencing Center for Infectious Disease"/>
            <person name="Wu L."/>
            <person name="Ma J."/>
        </authorList>
    </citation>
    <scope>NUCLEOTIDE SEQUENCE [LARGE SCALE GENOMIC DNA]</scope>
    <source>
        <strain evidence="2">CGMCC 4.7643</strain>
    </source>
</reference>
<comment type="caution">
    <text evidence="1">The sequence shown here is derived from an EMBL/GenBank/DDBJ whole genome shotgun (WGS) entry which is preliminary data.</text>
</comment>
<evidence type="ECO:0008006" key="3">
    <source>
        <dbReference type="Google" id="ProtNLM"/>
    </source>
</evidence>
<evidence type="ECO:0000313" key="1">
    <source>
        <dbReference type="EMBL" id="MFD2458576.1"/>
    </source>
</evidence>
<accession>A0ABW5GBQ6</accession>
<organism evidence="1 2">
    <name type="scientific">Amycolatopsis samaneae</name>
    <dbReference type="NCBI Taxonomy" id="664691"/>
    <lineage>
        <taxon>Bacteria</taxon>
        <taxon>Bacillati</taxon>
        <taxon>Actinomycetota</taxon>
        <taxon>Actinomycetes</taxon>
        <taxon>Pseudonocardiales</taxon>
        <taxon>Pseudonocardiaceae</taxon>
        <taxon>Amycolatopsis</taxon>
    </lineage>
</organism>
<protein>
    <recommendedName>
        <fullName evidence="3">Transcriptional regulator</fullName>
    </recommendedName>
</protein>
<dbReference type="RefSeq" id="WP_345387765.1">
    <property type="nucleotide sequence ID" value="NZ_BAABHG010000002.1"/>
</dbReference>